<keyword evidence="1" id="KW-0560">Oxidoreductase</keyword>
<dbReference type="GO" id="GO:0005506">
    <property type="term" value="F:iron ion binding"/>
    <property type="evidence" value="ECO:0007669"/>
    <property type="project" value="InterPro"/>
</dbReference>
<keyword evidence="1" id="KW-0503">Monooxygenase</keyword>
<reference evidence="2 3" key="1">
    <citation type="journal article" date="2023" name="Arcadia Sci">
        <title>De novo assembly of a long-read Amblyomma americanum tick genome.</title>
        <authorList>
            <person name="Chou S."/>
            <person name="Poskanzer K.E."/>
            <person name="Rollins M."/>
            <person name="Thuy-Boun P.S."/>
        </authorList>
    </citation>
    <scope>NUCLEOTIDE SEQUENCE [LARGE SCALE GENOMIC DNA]</scope>
    <source>
        <strain evidence="2">F_SG_1</strain>
        <tissue evidence="2">Salivary glands</tissue>
    </source>
</reference>
<dbReference type="AlphaFoldDB" id="A0AAQ4EDE3"/>
<dbReference type="Proteomes" id="UP001321473">
    <property type="component" value="Unassembled WGS sequence"/>
</dbReference>
<sequence length="92" mass="10535">MSAVMSSFFFAAGRYNIRKLNEAALDMYKRYGPVVGERLPGRRVVVHLFSADDIRTLFQEEGRTPYRMGALPFKLYHTNRPDYFANAGILNA</sequence>
<evidence type="ECO:0000313" key="3">
    <source>
        <dbReference type="Proteomes" id="UP001321473"/>
    </source>
</evidence>
<comment type="caution">
    <text evidence="2">The sequence shown here is derived from an EMBL/GenBank/DDBJ whole genome shotgun (WGS) entry which is preliminary data.</text>
</comment>
<dbReference type="Gene3D" id="1.10.630.10">
    <property type="entry name" value="Cytochrome P450"/>
    <property type="match status" value="1"/>
</dbReference>
<dbReference type="GO" id="GO:0020037">
    <property type="term" value="F:heme binding"/>
    <property type="evidence" value="ECO:0007669"/>
    <property type="project" value="InterPro"/>
</dbReference>
<keyword evidence="3" id="KW-1185">Reference proteome</keyword>
<dbReference type="GO" id="GO:0016705">
    <property type="term" value="F:oxidoreductase activity, acting on paired donors, with incorporation or reduction of molecular oxygen"/>
    <property type="evidence" value="ECO:0007669"/>
    <property type="project" value="InterPro"/>
</dbReference>
<dbReference type="EMBL" id="JARKHS020017834">
    <property type="protein sequence ID" value="KAK8772776.1"/>
    <property type="molecule type" value="Genomic_DNA"/>
</dbReference>
<dbReference type="GO" id="GO:0004497">
    <property type="term" value="F:monooxygenase activity"/>
    <property type="evidence" value="ECO:0007669"/>
    <property type="project" value="UniProtKB-KW"/>
</dbReference>
<organism evidence="2 3">
    <name type="scientific">Amblyomma americanum</name>
    <name type="common">Lone star tick</name>
    <dbReference type="NCBI Taxonomy" id="6943"/>
    <lineage>
        <taxon>Eukaryota</taxon>
        <taxon>Metazoa</taxon>
        <taxon>Ecdysozoa</taxon>
        <taxon>Arthropoda</taxon>
        <taxon>Chelicerata</taxon>
        <taxon>Arachnida</taxon>
        <taxon>Acari</taxon>
        <taxon>Parasitiformes</taxon>
        <taxon>Ixodida</taxon>
        <taxon>Ixodoidea</taxon>
        <taxon>Ixodidae</taxon>
        <taxon>Amblyomminae</taxon>
        <taxon>Amblyomma</taxon>
    </lineage>
</organism>
<evidence type="ECO:0008006" key="4">
    <source>
        <dbReference type="Google" id="ProtNLM"/>
    </source>
</evidence>
<protein>
    <recommendedName>
        <fullName evidence="4">Cytochrome P450</fullName>
    </recommendedName>
</protein>
<evidence type="ECO:0000256" key="1">
    <source>
        <dbReference type="ARBA" id="ARBA00023033"/>
    </source>
</evidence>
<gene>
    <name evidence="2" type="ORF">V5799_023980</name>
</gene>
<dbReference type="InterPro" id="IPR036396">
    <property type="entry name" value="Cyt_P450_sf"/>
</dbReference>
<evidence type="ECO:0000313" key="2">
    <source>
        <dbReference type="EMBL" id="KAK8772776.1"/>
    </source>
</evidence>
<accession>A0AAQ4EDE3</accession>
<dbReference type="SUPFAM" id="SSF48264">
    <property type="entry name" value="Cytochrome P450"/>
    <property type="match status" value="1"/>
</dbReference>
<proteinExistence type="predicted"/>
<name>A0AAQ4EDE3_AMBAM</name>